<dbReference type="AlphaFoldDB" id="A0A836Z3W7"/>
<sequence length="42" mass="4872">MTFCCPNKQNALIKTINYHTHTEYMQNIIKFGDEHKLSTSLG</sequence>
<comment type="caution">
    <text evidence="1">The sequence shown here is derived from an EMBL/GenBank/DDBJ whole genome shotgun (WGS) entry which is preliminary data.</text>
</comment>
<organism evidence="1 2">
    <name type="scientific">Snodgrassella communis</name>
    <dbReference type="NCBI Taxonomy" id="2946699"/>
    <lineage>
        <taxon>Bacteria</taxon>
        <taxon>Pseudomonadati</taxon>
        <taxon>Pseudomonadota</taxon>
        <taxon>Betaproteobacteria</taxon>
        <taxon>Neisseriales</taxon>
        <taxon>Neisseriaceae</taxon>
        <taxon>Snodgrassella</taxon>
    </lineage>
</organism>
<name>A0A836Z3W7_9NEIS</name>
<proteinExistence type="predicted"/>
<dbReference type="Proteomes" id="UP000027170">
    <property type="component" value="Unassembled WGS sequence"/>
</dbReference>
<reference evidence="1 2" key="1">
    <citation type="submission" date="2014-03" db="EMBL/GenBank/DDBJ databases">
        <title>The genomes of two eusocial bee gut symbionts.</title>
        <authorList>
            <person name="Kwong W.K."/>
            <person name="Engel P."/>
            <person name="Koch H."/>
            <person name="Moran N.A."/>
        </authorList>
    </citation>
    <scope>NUCLEOTIDE SEQUENCE [LARGE SCALE GENOMIC DNA]</scope>
    <source>
        <strain evidence="2">wkB29</strain>
    </source>
</reference>
<dbReference type="EMBL" id="JFZV01000013">
    <property type="protein sequence ID" value="KDN13973.1"/>
    <property type="molecule type" value="Genomic_DNA"/>
</dbReference>
<accession>A0A836Z3W7</accession>
<evidence type="ECO:0000313" key="1">
    <source>
        <dbReference type="EMBL" id="KDN13973.1"/>
    </source>
</evidence>
<keyword evidence="2" id="KW-1185">Reference proteome</keyword>
<gene>
    <name evidence="1" type="ORF">SALWKB29_1965</name>
</gene>
<evidence type="ECO:0000313" key="2">
    <source>
        <dbReference type="Proteomes" id="UP000027170"/>
    </source>
</evidence>
<protein>
    <submittedName>
        <fullName evidence="1">Uncharacterized protein</fullName>
    </submittedName>
</protein>